<evidence type="ECO:0000313" key="2">
    <source>
        <dbReference type="EMBL" id="GGT87512.1"/>
    </source>
</evidence>
<reference evidence="1" key="3">
    <citation type="journal article" date="2019" name="BMC Res. Notes">
        <title>Complete genome sequence of the Sulfodiicoccus acidiphilus strain HS-1T, the first crenarchaeon that lacks polB3, isolated from an acidic hot spring in Ohwaku-dani, Hakone, Japan.</title>
        <authorList>
            <person name="Sakai H.D."/>
            <person name="Kurosawa N."/>
        </authorList>
    </citation>
    <scope>NUCLEOTIDE SEQUENCE</scope>
    <source>
        <strain evidence="1">HS-1</strain>
    </source>
</reference>
<reference evidence="2" key="1">
    <citation type="journal article" date="2014" name="Int. J. Syst. Evol. Microbiol.">
        <title>Complete genome sequence of Corynebacterium casei LMG S-19264T (=DSM 44701T), isolated from a smear-ripened cheese.</title>
        <authorList>
            <consortium name="US DOE Joint Genome Institute (JGI-PGF)"/>
            <person name="Walter F."/>
            <person name="Albersmeier A."/>
            <person name="Kalinowski J."/>
            <person name="Ruckert C."/>
        </authorList>
    </citation>
    <scope>NUCLEOTIDE SEQUENCE</scope>
    <source>
        <strain evidence="2">JCM 31740</strain>
    </source>
</reference>
<organism evidence="1 3">
    <name type="scientific">Sulfodiicoccus acidiphilus</name>
    <dbReference type="NCBI Taxonomy" id="1670455"/>
    <lineage>
        <taxon>Archaea</taxon>
        <taxon>Thermoproteota</taxon>
        <taxon>Thermoprotei</taxon>
        <taxon>Sulfolobales</taxon>
        <taxon>Sulfolobaceae</taxon>
        <taxon>Sulfodiicoccus</taxon>
    </lineage>
</organism>
<sequence>MEWFGKDVVGIAALRSDNEMHVLILVDGIREISITARTEIWRKFYEALRTSHLFSSYVEEFGTAPRIVGILLSPEEVDYHIPWVVHLLLQGTVLLDPKGILKKAREVLKGVKTFQHRNGAVVVMGDLSKGEVVDL</sequence>
<proteinExistence type="predicted"/>
<dbReference type="Proteomes" id="UP000276741">
    <property type="component" value="Chromosome"/>
</dbReference>
<dbReference type="EMBL" id="AP018553">
    <property type="protein sequence ID" value="BBD72991.1"/>
    <property type="molecule type" value="Genomic_DNA"/>
</dbReference>
<dbReference type="Proteomes" id="UP000616143">
    <property type="component" value="Unassembled WGS sequence"/>
</dbReference>
<keyword evidence="3" id="KW-1185">Reference proteome</keyword>
<dbReference type="AlphaFoldDB" id="A0A348B489"/>
<accession>A0A348B489</accession>
<name>A0A348B489_9CREN</name>
<reference evidence="2" key="4">
    <citation type="submission" date="2020-09" db="EMBL/GenBank/DDBJ databases">
        <authorList>
            <person name="Sun Q."/>
            <person name="Ohkuma M."/>
        </authorList>
    </citation>
    <scope>NUCLEOTIDE SEQUENCE</scope>
    <source>
        <strain evidence="2">JCM 31740</strain>
    </source>
</reference>
<evidence type="ECO:0000313" key="3">
    <source>
        <dbReference type="Proteomes" id="UP000276741"/>
    </source>
</evidence>
<gene>
    <name evidence="2" type="ORF">GCM10007116_01770</name>
    <name evidence="1" type="ORF">HS1genome_1380</name>
</gene>
<dbReference type="KEGG" id="sacd:HS1genome_1380"/>
<reference evidence="3" key="2">
    <citation type="submission" date="2018-04" db="EMBL/GenBank/DDBJ databases">
        <title>Complete genome sequence of Sulfodiicoccus acidiphilus strain HS-1.</title>
        <authorList>
            <person name="Sakai H.D."/>
            <person name="Kurosawa N."/>
        </authorList>
    </citation>
    <scope>NUCLEOTIDE SEQUENCE [LARGE SCALE GENOMIC DNA]</scope>
    <source>
        <strain evidence="3">HS-1</strain>
    </source>
</reference>
<protein>
    <submittedName>
        <fullName evidence="1">Uncharacterized protein</fullName>
    </submittedName>
</protein>
<evidence type="ECO:0000313" key="1">
    <source>
        <dbReference type="EMBL" id="BBD72991.1"/>
    </source>
</evidence>
<dbReference type="EMBL" id="BMQS01000002">
    <property type="protein sequence ID" value="GGT87512.1"/>
    <property type="molecule type" value="Genomic_DNA"/>
</dbReference>